<dbReference type="GeneID" id="9047866"/>
<evidence type="ECO:0000313" key="1">
    <source>
        <dbReference type="EMBL" id="EER02624.1"/>
    </source>
</evidence>
<protein>
    <submittedName>
        <fullName evidence="1">Uncharacterized protein</fullName>
    </submittedName>
</protein>
<reference evidence="1 2" key="1">
    <citation type="submission" date="2008-07" db="EMBL/GenBank/DDBJ databases">
        <authorList>
            <person name="El-Sayed N."/>
            <person name="Caler E."/>
            <person name="Inman J."/>
            <person name="Amedeo P."/>
            <person name="Hass B."/>
            <person name="Wortman J."/>
        </authorList>
    </citation>
    <scope>NUCLEOTIDE SEQUENCE [LARGE SCALE GENOMIC DNA]</scope>
    <source>
        <strain evidence="2">ATCC 50983 / TXsc</strain>
    </source>
</reference>
<sequence>MVGKINCARKLQRDKPSTAGVGNWAIKAALEAEGFRVERVLGKTGLGRCPPFIRATDEGAWDAFKVEFSKYDCMIVHFKNHYALVFAFRERGGNLKQILTARKGQRPKDWVHWEEIIRSVIRWRGYGMLGINRKKRCDGVIDKHATVE</sequence>
<accession>C5LKW9</accession>
<dbReference type="RefSeq" id="XP_002769906.1">
    <property type="nucleotide sequence ID" value="XM_002769860.1"/>
</dbReference>
<proteinExistence type="predicted"/>
<organism evidence="2">
    <name type="scientific">Perkinsus marinus (strain ATCC 50983 / TXsc)</name>
    <dbReference type="NCBI Taxonomy" id="423536"/>
    <lineage>
        <taxon>Eukaryota</taxon>
        <taxon>Sar</taxon>
        <taxon>Alveolata</taxon>
        <taxon>Perkinsozoa</taxon>
        <taxon>Perkinsea</taxon>
        <taxon>Perkinsida</taxon>
        <taxon>Perkinsidae</taxon>
        <taxon>Perkinsus</taxon>
    </lineage>
</organism>
<dbReference type="EMBL" id="GG683005">
    <property type="protein sequence ID" value="EER02624.1"/>
    <property type="molecule type" value="Genomic_DNA"/>
</dbReference>
<name>C5LKW9_PERM5</name>
<gene>
    <name evidence="1" type="ORF">Pmar_PMAR008012</name>
</gene>
<dbReference type="OrthoDB" id="438803at2759"/>
<keyword evidence="2" id="KW-1185">Reference proteome</keyword>
<dbReference type="Proteomes" id="UP000007800">
    <property type="component" value="Unassembled WGS sequence"/>
</dbReference>
<dbReference type="InParanoid" id="C5LKW9"/>
<dbReference type="AlphaFoldDB" id="C5LKW9"/>
<evidence type="ECO:0000313" key="2">
    <source>
        <dbReference type="Proteomes" id="UP000007800"/>
    </source>
</evidence>